<dbReference type="RefSeq" id="WP_064026847.1">
    <property type="nucleotide sequence ID" value="NZ_LUUK01000097.1"/>
</dbReference>
<feature type="transmembrane region" description="Helical" evidence="1">
    <location>
        <begin position="64"/>
        <end position="81"/>
    </location>
</feature>
<keyword evidence="1" id="KW-1133">Transmembrane helix</keyword>
<evidence type="ECO:0000256" key="1">
    <source>
        <dbReference type="SAM" id="Phobius"/>
    </source>
</evidence>
<keyword evidence="3" id="KW-1185">Reference proteome</keyword>
<sequence length="113" mass="12465">MTHNKISRQTNLRKRRYRSYGYARSALIIGGIALIVWLTFLLPLSFAVQASDGPVHNSLLVLRLMQYGFLAANACGMMLAATSLFKSPAKLELAIFGLTFNLVDFVLGLSLNT</sequence>
<feature type="transmembrane region" description="Helical" evidence="1">
    <location>
        <begin position="21"/>
        <end position="44"/>
    </location>
</feature>
<keyword evidence="1" id="KW-0812">Transmembrane</keyword>
<dbReference type="AlphaFoldDB" id="A0A177NU70"/>
<organism evidence="2 3">
    <name type="scientific">Methylomonas koyamae</name>
    <dbReference type="NCBI Taxonomy" id="702114"/>
    <lineage>
        <taxon>Bacteria</taxon>
        <taxon>Pseudomonadati</taxon>
        <taxon>Pseudomonadota</taxon>
        <taxon>Gammaproteobacteria</taxon>
        <taxon>Methylococcales</taxon>
        <taxon>Methylococcaceae</taxon>
        <taxon>Methylomonas</taxon>
    </lineage>
</organism>
<keyword evidence="1" id="KW-0472">Membrane</keyword>
<dbReference type="Proteomes" id="UP000077628">
    <property type="component" value="Unassembled WGS sequence"/>
</dbReference>
<evidence type="ECO:0000313" key="3">
    <source>
        <dbReference type="Proteomes" id="UP000077628"/>
    </source>
</evidence>
<proteinExistence type="predicted"/>
<dbReference type="EMBL" id="LUUK01000097">
    <property type="protein sequence ID" value="OAI21525.1"/>
    <property type="molecule type" value="Genomic_DNA"/>
</dbReference>
<protein>
    <submittedName>
        <fullName evidence="2">Uncharacterized protein</fullName>
    </submittedName>
</protein>
<name>A0A177NU70_9GAMM</name>
<evidence type="ECO:0000313" key="2">
    <source>
        <dbReference type="EMBL" id="OAI21525.1"/>
    </source>
</evidence>
<feature type="transmembrane region" description="Helical" evidence="1">
    <location>
        <begin position="93"/>
        <end position="111"/>
    </location>
</feature>
<reference evidence="3" key="1">
    <citation type="submission" date="2016-03" db="EMBL/GenBank/DDBJ databases">
        <authorList>
            <person name="Heylen K."/>
            <person name="De Vos P."/>
            <person name="Vekeman B."/>
        </authorList>
    </citation>
    <scope>NUCLEOTIDE SEQUENCE [LARGE SCALE GENOMIC DNA]</scope>
    <source>
        <strain evidence="3">R-45383</strain>
    </source>
</reference>
<gene>
    <name evidence="2" type="ORF">A1355_23240</name>
</gene>
<accession>A0A177NU70</accession>
<comment type="caution">
    <text evidence="2">The sequence shown here is derived from an EMBL/GenBank/DDBJ whole genome shotgun (WGS) entry which is preliminary data.</text>
</comment>
<dbReference type="STRING" id="702114.A1355_23240"/>